<proteinExistence type="predicted"/>
<evidence type="ECO:0000313" key="3">
    <source>
        <dbReference type="Proteomes" id="UP001151081"/>
    </source>
</evidence>
<sequence length="211" mass="22801">MGAIDYKRFHRILTRCQELGTDPNARPVVARVYTDVLKGSAEAFLTAHKSVIAGESAAGKEGAEANAALVSIDQPYREARAVALAYVPTLEVPDTLKRQPTDTDKVTALEDLLDAVDDHLGTPWADDIVNGVFGQRAPQVIKEIRESVDANTALANAKNARATAYGPAYEKYISFKRVVREVHGPSSKEYKRIHLRAASGGDDGGDDGPKE</sequence>
<comment type="caution">
    <text evidence="2">The sequence shown here is derived from an EMBL/GenBank/DDBJ whole genome shotgun (WGS) entry which is preliminary data.</text>
</comment>
<keyword evidence="3" id="KW-1185">Reference proteome</keyword>
<dbReference type="EMBL" id="JAGTJJ010000001">
    <property type="protein sequence ID" value="MDC3979471.1"/>
    <property type="molecule type" value="Genomic_DNA"/>
</dbReference>
<gene>
    <name evidence="2" type="ORF">KEG57_03100</name>
</gene>
<feature type="region of interest" description="Disordered" evidence="1">
    <location>
        <begin position="190"/>
        <end position="211"/>
    </location>
</feature>
<reference evidence="2 3" key="1">
    <citation type="submission" date="2021-04" db="EMBL/GenBank/DDBJ databases">
        <title>Genome analysis of Polyangium sp.</title>
        <authorList>
            <person name="Li Y."/>
            <person name="Wang J."/>
        </authorList>
    </citation>
    <scope>NUCLEOTIDE SEQUENCE [LARGE SCALE GENOMIC DNA]</scope>
    <source>
        <strain evidence="2 3">SDU14</strain>
    </source>
</reference>
<protein>
    <submittedName>
        <fullName evidence="2">Uncharacterized protein</fullName>
    </submittedName>
</protein>
<evidence type="ECO:0000313" key="2">
    <source>
        <dbReference type="EMBL" id="MDC3979471.1"/>
    </source>
</evidence>
<dbReference type="RefSeq" id="WP_272418113.1">
    <property type="nucleotide sequence ID" value="NZ_JAGTJJ010000001.1"/>
</dbReference>
<name>A0A9X3X150_9BACT</name>
<evidence type="ECO:0000256" key="1">
    <source>
        <dbReference type="SAM" id="MobiDB-lite"/>
    </source>
</evidence>
<organism evidence="2 3">
    <name type="scientific">Polyangium jinanense</name>
    <dbReference type="NCBI Taxonomy" id="2829994"/>
    <lineage>
        <taxon>Bacteria</taxon>
        <taxon>Pseudomonadati</taxon>
        <taxon>Myxococcota</taxon>
        <taxon>Polyangia</taxon>
        <taxon>Polyangiales</taxon>
        <taxon>Polyangiaceae</taxon>
        <taxon>Polyangium</taxon>
    </lineage>
</organism>
<dbReference type="Proteomes" id="UP001151081">
    <property type="component" value="Unassembled WGS sequence"/>
</dbReference>
<accession>A0A9X3X150</accession>
<dbReference type="AlphaFoldDB" id="A0A9X3X150"/>